<proteinExistence type="predicted"/>
<evidence type="ECO:0000313" key="1">
    <source>
        <dbReference type="EMBL" id="QNL31552.1"/>
    </source>
</evidence>
<protein>
    <submittedName>
        <fullName evidence="1">Uncharacterized protein</fullName>
    </submittedName>
</protein>
<organism evidence="1">
    <name type="scientific">Bacteriophage sp</name>
    <dbReference type="NCBI Taxonomy" id="38018"/>
    <lineage>
        <taxon>Viruses</taxon>
    </lineage>
</organism>
<accession>A0A7G9A479</accession>
<reference evidence="1" key="1">
    <citation type="submission" date="2020-07" db="EMBL/GenBank/DDBJ databases">
        <title>Dissolved microcystin release linked to lysis of a Microcystis spp. bloom in Lake Erie (USA) attributed to a novel cyanophage.</title>
        <authorList>
            <person name="McKindles K.M."/>
            <person name="Manes M.A."/>
            <person name="DeMarco J.R."/>
            <person name="McClure A."/>
            <person name="McKay R.M."/>
            <person name="Davis T.W."/>
            <person name="Bullerjahn G.S."/>
        </authorList>
    </citation>
    <scope>NUCLEOTIDE SEQUENCE</scope>
</reference>
<name>A0A7G9A479_9VIRU</name>
<dbReference type="EMBL" id="MT840185">
    <property type="protein sequence ID" value="QNL31552.1"/>
    <property type="molecule type" value="Genomic_DNA"/>
</dbReference>
<sequence length="98" mass="11707">MRAITSMKNISNDCLLPWILNNDYLNALRLFHYYEEMGLEIYTPKLSECCGSIFRFYCRLVNMLENILDKDDILDEGDYYLEDGQFDEYEDGYLDEDD</sequence>